<comment type="caution">
    <text evidence="5">The sequence shown here is derived from an EMBL/GenBank/DDBJ whole genome shotgun (WGS) entry which is preliminary data.</text>
</comment>
<name>A0A9N9IWG2_9GLOM</name>
<dbReference type="GO" id="GO:0005743">
    <property type="term" value="C:mitochondrial inner membrane"/>
    <property type="evidence" value="ECO:0007669"/>
    <property type="project" value="UniProtKB-SubCell"/>
</dbReference>
<keyword evidence="6" id="KW-1185">Reference proteome</keyword>
<dbReference type="EMBL" id="CAJVPV010037178">
    <property type="protein sequence ID" value="CAG8754520.1"/>
    <property type="molecule type" value="Genomic_DNA"/>
</dbReference>
<sequence length="111" mass="12328">LDDVSITHVAFSPEFTHAVEAKQIAQQEAQRAFFIVERAKQEKQSIIIKAEGEAISAELIGDAIKNKPGFIELRKIEMAREVATLLSHSQNRILLDSGVLLLNLAESVKYV</sequence>
<evidence type="ECO:0000313" key="6">
    <source>
        <dbReference type="Proteomes" id="UP000789342"/>
    </source>
</evidence>
<dbReference type="PANTHER" id="PTHR23222:SF1">
    <property type="entry name" value="PROHIBITIN-2"/>
    <property type="match status" value="1"/>
</dbReference>
<dbReference type="OrthoDB" id="275637at2759"/>
<proteinExistence type="inferred from homology"/>
<feature type="non-terminal residue" evidence="5">
    <location>
        <position position="1"/>
    </location>
</feature>
<dbReference type="GO" id="GO:0007005">
    <property type="term" value="P:mitochondrion organization"/>
    <property type="evidence" value="ECO:0007669"/>
    <property type="project" value="TreeGrafter"/>
</dbReference>
<evidence type="ECO:0000256" key="3">
    <source>
        <dbReference type="ARBA" id="ARBA00023136"/>
    </source>
</evidence>
<dbReference type="AlphaFoldDB" id="A0A9N9IWG2"/>
<dbReference type="InterPro" id="IPR000163">
    <property type="entry name" value="Prohibitin"/>
</dbReference>
<keyword evidence="4" id="KW-0496">Mitochondrion</keyword>
<evidence type="ECO:0000256" key="1">
    <source>
        <dbReference type="ARBA" id="ARBA00004370"/>
    </source>
</evidence>
<dbReference type="PRINTS" id="PR00679">
    <property type="entry name" value="PROHIBITIN"/>
</dbReference>
<keyword evidence="4" id="KW-0999">Mitochondrion inner membrane</keyword>
<comment type="subcellular location">
    <subcellularLocation>
        <location evidence="1">Membrane</location>
    </subcellularLocation>
    <subcellularLocation>
        <location evidence="4">Mitochondrion inner membrane</location>
    </subcellularLocation>
</comment>
<evidence type="ECO:0000256" key="4">
    <source>
        <dbReference type="RuleBase" id="RU366048"/>
    </source>
</evidence>
<comment type="similarity">
    <text evidence="2 4">Belongs to the prohibitin family.</text>
</comment>
<protein>
    <recommendedName>
        <fullName evidence="4">Prohibitin</fullName>
    </recommendedName>
</protein>
<keyword evidence="3" id="KW-0472">Membrane</keyword>
<dbReference type="Proteomes" id="UP000789342">
    <property type="component" value="Unassembled WGS sequence"/>
</dbReference>
<evidence type="ECO:0000256" key="2">
    <source>
        <dbReference type="ARBA" id="ARBA00009658"/>
    </source>
</evidence>
<organism evidence="5 6">
    <name type="scientific">Acaulospora morrowiae</name>
    <dbReference type="NCBI Taxonomy" id="94023"/>
    <lineage>
        <taxon>Eukaryota</taxon>
        <taxon>Fungi</taxon>
        <taxon>Fungi incertae sedis</taxon>
        <taxon>Mucoromycota</taxon>
        <taxon>Glomeromycotina</taxon>
        <taxon>Glomeromycetes</taxon>
        <taxon>Diversisporales</taxon>
        <taxon>Acaulosporaceae</taxon>
        <taxon>Acaulospora</taxon>
    </lineage>
</organism>
<reference evidence="5" key="1">
    <citation type="submission" date="2021-06" db="EMBL/GenBank/DDBJ databases">
        <authorList>
            <person name="Kallberg Y."/>
            <person name="Tangrot J."/>
            <person name="Rosling A."/>
        </authorList>
    </citation>
    <scope>NUCLEOTIDE SEQUENCE</scope>
    <source>
        <strain evidence="5">CL551</strain>
    </source>
</reference>
<accession>A0A9N9IWG2</accession>
<dbReference type="PANTHER" id="PTHR23222">
    <property type="entry name" value="PROHIBITIN"/>
    <property type="match status" value="1"/>
</dbReference>
<gene>
    <name evidence="5" type="ORF">AMORRO_LOCUS15514</name>
</gene>
<evidence type="ECO:0000313" key="5">
    <source>
        <dbReference type="EMBL" id="CAG8754520.1"/>
    </source>
</evidence>